<reference evidence="3 4" key="1">
    <citation type="submission" date="2014-11" db="EMBL/GenBank/DDBJ databases">
        <authorList>
            <person name="Zhu J."/>
            <person name="Qi W."/>
            <person name="Song R."/>
        </authorList>
    </citation>
    <scope>NUCLEOTIDE SEQUENCE [LARGE SCALE GENOMIC DNA]</scope>
</reference>
<dbReference type="PANTHER" id="PTHR46014:SF1">
    <property type="entry name" value="TETRATRICOPEPTIDE REPEAT PROTEIN 1"/>
    <property type="match status" value="1"/>
</dbReference>
<organism evidence="3 4">
    <name type="scientific">Vitrella brassicaformis (strain CCMP3155)</name>
    <dbReference type="NCBI Taxonomy" id="1169540"/>
    <lineage>
        <taxon>Eukaryota</taxon>
        <taxon>Sar</taxon>
        <taxon>Alveolata</taxon>
        <taxon>Colpodellida</taxon>
        <taxon>Vitrellaceae</taxon>
        <taxon>Vitrella</taxon>
    </lineage>
</organism>
<dbReference type="PhylomeDB" id="A0A0G4EY95"/>
<dbReference type="PANTHER" id="PTHR46014">
    <property type="entry name" value="TETRATRICOPEPTIDE REPEAT PROTEIN 1"/>
    <property type="match status" value="1"/>
</dbReference>
<dbReference type="SMART" id="SM00028">
    <property type="entry name" value="TPR"/>
    <property type="match status" value="3"/>
</dbReference>
<gene>
    <name evidence="3" type="ORF">Vbra_8538</name>
</gene>
<dbReference type="AlphaFoldDB" id="A0A0G4EY95"/>
<dbReference type="Gene3D" id="1.25.40.10">
    <property type="entry name" value="Tetratricopeptide repeat domain"/>
    <property type="match status" value="1"/>
</dbReference>
<dbReference type="InterPro" id="IPR019734">
    <property type="entry name" value="TPR_rpt"/>
</dbReference>
<protein>
    <submittedName>
        <fullName evidence="3">Uncharacterized protein</fullName>
    </submittedName>
</protein>
<dbReference type="InterPro" id="IPR052769">
    <property type="entry name" value="TPR_domain_protein"/>
</dbReference>
<feature type="region of interest" description="Disordered" evidence="2">
    <location>
        <begin position="64"/>
        <end position="88"/>
    </location>
</feature>
<evidence type="ECO:0000313" key="4">
    <source>
        <dbReference type="Proteomes" id="UP000041254"/>
    </source>
</evidence>
<feature type="repeat" description="TPR" evidence="1">
    <location>
        <begin position="262"/>
        <end position="295"/>
    </location>
</feature>
<dbReference type="InterPro" id="IPR011990">
    <property type="entry name" value="TPR-like_helical_dom_sf"/>
</dbReference>
<evidence type="ECO:0000256" key="1">
    <source>
        <dbReference type="PROSITE-ProRule" id="PRU00339"/>
    </source>
</evidence>
<dbReference type="Proteomes" id="UP000041254">
    <property type="component" value="Unassembled WGS sequence"/>
</dbReference>
<evidence type="ECO:0000256" key="2">
    <source>
        <dbReference type="SAM" id="MobiDB-lite"/>
    </source>
</evidence>
<dbReference type="Pfam" id="PF00515">
    <property type="entry name" value="TPR_1"/>
    <property type="match status" value="1"/>
</dbReference>
<accession>A0A0G4EY95</accession>
<sequence>MSHQVPLDLWRSSRFGTIRDLLSVRCISGTEGSLIDNTVMLRRIEGSLTRHGLDGLFDVHRQHQDEDSNQDEEGDGAAPTSAPTTDAHAEVVMPDGLTYFGYLSRCAWLFEEGAALWPSMAPFARVAKNCEVVEQLPIVLPPLGIMDTIPTTTAFRKLPLVMGVYKTFRQLLSNEGREQTLVVMDKAACERLKEAGNVHYREGRYDDAIKPYSDAVDVCPRDQPGLKAIVLANLGACHIQQGNYDAAIVDCSKSIKHDEQYVKAYYRRCCAYEAQGKWDHALWDMNDVIELDPSQRARLRDRHAMLETRAQEAWNRRFQDEEDMESHAGSVHSIESQPGGSDISALDYNTADRYRLGDTAFHIIPYGHLPDDHPYKASYSTSDPVIRHTTMLYPSFTIFAMISTLPLFDSPQHKEVTGYDGALNDKFVALATQPIGIGDYLTMEHMMDWGDLDNFRPAGRSFSLYRYVIVHGHRHGDTIVAFGNVWTMHSGLGPDAHFVRAALYHKEDTPENGARIPSEVRKSCLDHWGAVLHHFGIK</sequence>
<keyword evidence="1" id="KW-0802">TPR repeat</keyword>
<evidence type="ECO:0000313" key="3">
    <source>
        <dbReference type="EMBL" id="CEM04105.1"/>
    </source>
</evidence>
<keyword evidence="4" id="KW-1185">Reference proteome</keyword>
<dbReference type="PROSITE" id="PS50005">
    <property type="entry name" value="TPR"/>
    <property type="match status" value="2"/>
</dbReference>
<dbReference type="SUPFAM" id="SSF48452">
    <property type="entry name" value="TPR-like"/>
    <property type="match status" value="1"/>
</dbReference>
<feature type="repeat" description="TPR" evidence="1">
    <location>
        <begin position="189"/>
        <end position="222"/>
    </location>
</feature>
<name>A0A0G4EY95_VITBC</name>
<dbReference type="InParanoid" id="A0A0G4EY95"/>
<proteinExistence type="predicted"/>
<dbReference type="OrthoDB" id="1872379at2759"/>
<dbReference type="EMBL" id="CDMY01000347">
    <property type="protein sequence ID" value="CEM04105.1"/>
    <property type="molecule type" value="Genomic_DNA"/>
</dbReference>
<dbReference type="VEuPathDB" id="CryptoDB:Vbra_8538"/>